<sequence>MNMSACCHPTTLSSPWSKARYISSINKNIIIAAASASSHLHLKCGSRSLQAEFGLQTIRNHHLRWNMTTTLACIEGTMYLTRPSKCLSWEGAAMMDKEATTNDSSK</sequence>
<dbReference type="AlphaFoldDB" id="A0AAD8YLF4"/>
<evidence type="ECO:0000313" key="2">
    <source>
        <dbReference type="Proteomes" id="UP001224775"/>
    </source>
</evidence>
<reference evidence="1" key="1">
    <citation type="submission" date="2023-06" db="EMBL/GenBank/DDBJ databases">
        <title>Survivors Of The Sea: Transcriptome response of Skeletonema marinoi to long-term dormancy.</title>
        <authorList>
            <person name="Pinder M.I.M."/>
            <person name="Kourtchenko O."/>
            <person name="Robertson E.K."/>
            <person name="Larsson T."/>
            <person name="Maumus F."/>
            <person name="Osuna-Cruz C.M."/>
            <person name="Vancaester E."/>
            <person name="Stenow R."/>
            <person name="Vandepoele K."/>
            <person name="Ploug H."/>
            <person name="Bruchert V."/>
            <person name="Godhe A."/>
            <person name="Topel M."/>
        </authorList>
    </citation>
    <scope>NUCLEOTIDE SEQUENCE</scope>
    <source>
        <strain evidence="1">R05AC</strain>
    </source>
</reference>
<proteinExistence type="predicted"/>
<dbReference type="Proteomes" id="UP001224775">
    <property type="component" value="Unassembled WGS sequence"/>
</dbReference>
<comment type="caution">
    <text evidence="1">The sequence shown here is derived from an EMBL/GenBank/DDBJ whole genome shotgun (WGS) entry which is preliminary data.</text>
</comment>
<protein>
    <submittedName>
        <fullName evidence="1">Uncharacterized protein</fullName>
    </submittedName>
</protein>
<organism evidence="1 2">
    <name type="scientific">Skeletonema marinoi</name>
    <dbReference type="NCBI Taxonomy" id="267567"/>
    <lineage>
        <taxon>Eukaryota</taxon>
        <taxon>Sar</taxon>
        <taxon>Stramenopiles</taxon>
        <taxon>Ochrophyta</taxon>
        <taxon>Bacillariophyta</taxon>
        <taxon>Coscinodiscophyceae</taxon>
        <taxon>Thalassiosirophycidae</taxon>
        <taxon>Thalassiosirales</taxon>
        <taxon>Skeletonemataceae</taxon>
        <taxon>Skeletonema</taxon>
        <taxon>Skeletonema marinoi-dohrnii complex</taxon>
    </lineage>
</organism>
<gene>
    <name evidence="1" type="ORF">QTG54_001468</name>
</gene>
<dbReference type="EMBL" id="JATAAI010000002">
    <property type="protein sequence ID" value="KAK1747505.1"/>
    <property type="molecule type" value="Genomic_DNA"/>
</dbReference>
<accession>A0AAD8YLF4</accession>
<name>A0AAD8YLF4_9STRA</name>
<keyword evidence="2" id="KW-1185">Reference proteome</keyword>
<evidence type="ECO:0000313" key="1">
    <source>
        <dbReference type="EMBL" id="KAK1747505.1"/>
    </source>
</evidence>